<dbReference type="InterPro" id="IPR052223">
    <property type="entry name" value="Actin_Cytoskeleton_Reg"/>
</dbReference>
<reference evidence="3" key="1">
    <citation type="submission" date="2025-08" db="UniProtKB">
        <authorList>
            <consortium name="RefSeq"/>
        </authorList>
    </citation>
    <scope>IDENTIFICATION</scope>
    <source>
        <tissue evidence="3">Gonad</tissue>
    </source>
</reference>
<dbReference type="SMART" id="SM00233">
    <property type="entry name" value="PH"/>
    <property type="match status" value="1"/>
</dbReference>
<dbReference type="GO" id="GO:0015629">
    <property type="term" value="C:actin cytoskeleton"/>
    <property type="evidence" value="ECO:0007669"/>
    <property type="project" value="TreeGrafter"/>
</dbReference>
<dbReference type="PANTHER" id="PTHR17271:SF1">
    <property type="entry name" value="PROTEIN OUTSPREAD"/>
    <property type="match status" value="1"/>
</dbReference>
<feature type="domain" description="PH" evidence="1">
    <location>
        <begin position="42"/>
        <end position="150"/>
    </location>
</feature>
<protein>
    <submittedName>
        <fullName evidence="3">Myosin phosphatase Rho-interacting protein-like isoform X2</fullName>
    </submittedName>
</protein>
<dbReference type="GO" id="GO:0051015">
    <property type="term" value="F:actin filament binding"/>
    <property type="evidence" value="ECO:0007669"/>
    <property type="project" value="TreeGrafter"/>
</dbReference>
<dbReference type="SUPFAM" id="SSF50729">
    <property type="entry name" value="PH domain-like"/>
    <property type="match status" value="1"/>
</dbReference>
<dbReference type="InterPro" id="IPR001849">
    <property type="entry name" value="PH_domain"/>
</dbReference>
<name>A0A6P4ZZZ8_BRABE</name>
<dbReference type="AlphaFoldDB" id="A0A6P4ZZZ8"/>
<organism evidence="2 3">
    <name type="scientific">Branchiostoma belcheri</name>
    <name type="common">Amphioxus</name>
    <dbReference type="NCBI Taxonomy" id="7741"/>
    <lineage>
        <taxon>Eukaryota</taxon>
        <taxon>Metazoa</taxon>
        <taxon>Chordata</taxon>
        <taxon>Cephalochordata</taxon>
        <taxon>Leptocardii</taxon>
        <taxon>Amphioxiformes</taxon>
        <taxon>Branchiostomatidae</taxon>
        <taxon>Branchiostoma</taxon>
    </lineage>
</organism>
<dbReference type="RefSeq" id="XP_019642568.1">
    <property type="nucleotide sequence ID" value="XM_019787009.1"/>
</dbReference>
<dbReference type="Gene3D" id="2.30.29.30">
    <property type="entry name" value="Pleckstrin-homology domain (PH domain)/Phosphotyrosine-binding domain (PTB)"/>
    <property type="match status" value="1"/>
</dbReference>
<evidence type="ECO:0000313" key="3">
    <source>
        <dbReference type="RefSeq" id="XP_019642568.1"/>
    </source>
</evidence>
<proteinExistence type="predicted"/>
<dbReference type="OrthoDB" id="9942268at2759"/>
<accession>A0A6P4ZZZ8</accession>
<sequence>MSRKGEPCNKFAANIFNKAKCQNCFRPREEHLLNDSDMSQAKVTACGWMYRAPDLIDFTNPAQRSRKWQRRWFVLFEHGGLVFSLDENPSTIPQGTINMNQCTEVYDGQGRTGKENCLAIVTPDSVDYVSTDNKFDIDRCGLFFCLLCFA</sequence>
<dbReference type="GeneID" id="109483858"/>
<evidence type="ECO:0000259" key="1">
    <source>
        <dbReference type="PROSITE" id="PS50003"/>
    </source>
</evidence>
<dbReference type="InterPro" id="IPR011993">
    <property type="entry name" value="PH-like_dom_sf"/>
</dbReference>
<dbReference type="PROSITE" id="PS50003">
    <property type="entry name" value="PH_DOMAIN"/>
    <property type="match status" value="1"/>
</dbReference>
<evidence type="ECO:0000313" key="2">
    <source>
        <dbReference type="Proteomes" id="UP000515135"/>
    </source>
</evidence>
<dbReference type="Proteomes" id="UP000515135">
    <property type="component" value="Unplaced"/>
</dbReference>
<gene>
    <name evidence="3" type="primary">LOC109483858</name>
</gene>
<dbReference type="Pfam" id="PF00169">
    <property type="entry name" value="PH"/>
    <property type="match status" value="1"/>
</dbReference>
<keyword evidence="2" id="KW-1185">Reference proteome</keyword>
<dbReference type="PANTHER" id="PTHR17271">
    <property type="entry name" value="PLECKSTRIN HOMOLOGY PH DOMAIN-CONTAINING PROTEIN"/>
    <property type="match status" value="1"/>
</dbReference>